<evidence type="ECO:0000256" key="1">
    <source>
        <dbReference type="SAM" id="MobiDB-lite"/>
    </source>
</evidence>
<feature type="transmembrane region" description="Helical" evidence="2">
    <location>
        <begin position="197"/>
        <end position="217"/>
    </location>
</feature>
<feature type="compositionally biased region" description="Basic and acidic residues" evidence="1">
    <location>
        <begin position="67"/>
        <end position="80"/>
    </location>
</feature>
<keyword evidence="4" id="KW-1185">Reference proteome</keyword>
<feature type="region of interest" description="Disordered" evidence="1">
    <location>
        <begin position="38"/>
        <end position="100"/>
    </location>
</feature>
<evidence type="ECO:0008006" key="5">
    <source>
        <dbReference type="Google" id="ProtNLM"/>
    </source>
</evidence>
<keyword evidence="2" id="KW-1133">Transmembrane helix</keyword>
<name>A0ABU0X6A5_9PSEU</name>
<feature type="transmembrane region" description="Helical" evidence="2">
    <location>
        <begin position="164"/>
        <end position="191"/>
    </location>
</feature>
<evidence type="ECO:0000256" key="2">
    <source>
        <dbReference type="SAM" id="Phobius"/>
    </source>
</evidence>
<sequence length="228" mass="23747">MPARPAPARWFALAAALAAVLLVSLPLTLPTRSLPVLTADLGKPVPAPAAPGPGRPRHRRRPRRHLGHPDTHPPDVDRGRDHARRRPGHPTASPPAFELPGAGRWVIGGAVVAAVTAGGETREYSLQPTTHPPVSLMGAGGVLLLLFTLAYLESGLRALRRRRAGTAAVVPAAPSGFGAGVAVWLLASVLLRHTPDLWQAVVRGGVGVVAAVCTAVATRRAAVSRWSA</sequence>
<evidence type="ECO:0000313" key="4">
    <source>
        <dbReference type="Proteomes" id="UP001225605"/>
    </source>
</evidence>
<evidence type="ECO:0000313" key="3">
    <source>
        <dbReference type="EMBL" id="MDQ2587562.1"/>
    </source>
</evidence>
<protein>
    <recommendedName>
        <fullName evidence="5">Integral membrane protein</fullName>
    </recommendedName>
</protein>
<feature type="transmembrane region" description="Helical" evidence="2">
    <location>
        <begin position="134"/>
        <end position="152"/>
    </location>
</feature>
<organism evidence="3 4">
    <name type="scientific">Saccharothrix yanglingensis</name>
    <dbReference type="NCBI Taxonomy" id="659496"/>
    <lineage>
        <taxon>Bacteria</taxon>
        <taxon>Bacillati</taxon>
        <taxon>Actinomycetota</taxon>
        <taxon>Actinomycetes</taxon>
        <taxon>Pseudonocardiales</taxon>
        <taxon>Pseudonocardiaceae</taxon>
        <taxon>Saccharothrix</taxon>
    </lineage>
</organism>
<reference evidence="3 4" key="1">
    <citation type="submission" date="2017-06" db="EMBL/GenBank/DDBJ databases">
        <title>Cultured bacterium strain Saccharothrix yanglingensis Hhs.015.</title>
        <authorList>
            <person name="Xia Y."/>
        </authorList>
    </citation>
    <scope>NUCLEOTIDE SEQUENCE [LARGE SCALE GENOMIC DNA]</scope>
    <source>
        <strain evidence="3 4">Hhs.015</strain>
    </source>
</reference>
<gene>
    <name evidence="3" type="ORF">CKY47_26960</name>
</gene>
<keyword evidence="2" id="KW-0812">Transmembrane</keyword>
<feature type="compositionally biased region" description="Pro residues" evidence="1">
    <location>
        <begin position="45"/>
        <end position="54"/>
    </location>
</feature>
<dbReference type="EMBL" id="NSDM01000013">
    <property type="protein sequence ID" value="MDQ2587562.1"/>
    <property type="molecule type" value="Genomic_DNA"/>
</dbReference>
<comment type="caution">
    <text evidence="3">The sequence shown here is derived from an EMBL/GenBank/DDBJ whole genome shotgun (WGS) entry which is preliminary data.</text>
</comment>
<dbReference type="Proteomes" id="UP001225605">
    <property type="component" value="Unassembled WGS sequence"/>
</dbReference>
<accession>A0ABU0X6A5</accession>
<keyword evidence="2" id="KW-0472">Membrane</keyword>
<proteinExistence type="predicted"/>
<feature type="compositionally biased region" description="Basic residues" evidence="1">
    <location>
        <begin position="55"/>
        <end position="66"/>
    </location>
</feature>